<evidence type="ECO:0000313" key="2">
    <source>
        <dbReference type="EMBL" id="ALJ04251.1"/>
    </source>
</evidence>
<dbReference type="InterPro" id="IPR006121">
    <property type="entry name" value="HMA_dom"/>
</dbReference>
<dbReference type="InterPro" id="IPR036163">
    <property type="entry name" value="HMA_dom_sf"/>
</dbReference>
<dbReference type="Proteomes" id="UP000057981">
    <property type="component" value="Chromosome"/>
</dbReference>
<evidence type="ECO:0000259" key="1">
    <source>
        <dbReference type="PROSITE" id="PS50846"/>
    </source>
</evidence>
<proteinExistence type="predicted"/>
<keyword evidence="3" id="KW-1185">Reference proteome</keyword>
<feature type="domain" description="HMA" evidence="1">
    <location>
        <begin position="1"/>
        <end position="66"/>
    </location>
</feature>
<dbReference type="SUPFAM" id="SSF55008">
    <property type="entry name" value="HMA, heavy metal-associated domain"/>
    <property type="match status" value="1"/>
</dbReference>
<dbReference type="OrthoDB" id="677920at2"/>
<dbReference type="Gene3D" id="3.30.70.100">
    <property type="match status" value="1"/>
</dbReference>
<dbReference type="STRING" id="1736674.APS56_03445"/>
<name>A0A0P0CIQ8_9FLAO</name>
<accession>A0A0P0CIQ8</accession>
<dbReference type="EMBL" id="CP012898">
    <property type="protein sequence ID" value="ALJ04251.1"/>
    <property type="molecule type" value="Genomic_DNA"/>
</dbReference>
<dbReference type="Pfam" id="PF00403">
    <property type="entry name" value="HMA"/>
    <property type="match status" value="1"/>
</dbReference>
<gene>
    <name evidence="2" type="ORF">APS56_03445</name>
</gene>
<sequence>MKTSVIVQNLKCGGCSKTITNKLSEIENISDISIDIDEGKVSFNYLNSTDVLSVKNKLKTLGYPTIDDDNNIVSKAKSYVSCATGKFS</sequence>
<dbReference type="PROSITE" id="PS50846">
    <property type="entry name" value="HMA_2"/>
    <property type="match status" value="1"/>
</dbReference>
<dbReference type="GO" id="GO:0046872">
    <property type="term" value="F:metal ion binding"/>
    <property type="evidence" value="ECO:0007669"/>
    <property type="project" value="InterPro"/>
</dbReference>
<dbReference type="RefSeq" id="WP_054724792.1">
    <property type="nucleotide sequence ID" value="NZ_CP012898.1"/>
</dbReference>
<dbReference type="KEGG" id="ahz:APS56_03445"/>
<organism evidence="2 3">
    <name type="scientific">Pseudalgibacter alginicilyticus</name>
    <dbReference type="NCBI Taxonomy" id="1736674"/>
    <lineage>
        <taxon>Bacteria</taxon>
        <taxon>Pseudomonadati</taxon>
        <taxon>Bacteroidota</taxon>
        <taxon>Flavobacteriia</taxon>
        <taxon>Flavobacteriales</taxon>
        <taxon>Flavobacteriaceae</taxon>
        <taxon>Pseudalgibacter</taxon>
    </lineage>
</organism>
<protein>
    <submittedName>
        <fullName evidence="2">Heavy metal transporter</fullName>
    </submittedName>
</protein>
<dbReference type="AlphaFoldDB" id="A0A0P0CIQ8"/>
<evidence type="ECO:0000313" key="3">
    <source>
        <dbReference type="Proteomes" id="UP000057981"/>
    </source>
</evidence>
<reference evidence="2 3" key="1">
    <citation type="submission" date="2015-10" db="EMBL/GenBank/DDBJ databases">
        <authorList>
            <person name="Gilbert D.G."/>
        </authorList>
    </citation>
    <scope>NUCLEOTIDE SEQUENCE [LARGE SCALE GENOMIC DNA]</scope>
    <source>
        <strain evidence="3">HZ-22</strain>
    </source>
</reference>